<keyword evidence="8 18" id="KW-0812">Transmembrane</keyword>
<dbReference type="InterPro" id="IPR033463">
    <property type="entry name" value="sCache_3"/>
</dbReference>
<dbReference type="NCBIfam" id="TIGR00229">
    <property type="entry name" value="sensory_box"/>
    <property type="match status" value="2"/>
</dbReference>
<evidence type="ECO:0000256" key="18">
    <source>
        <dbReference type="SAM" id="Phobius"/>
    </source>
</evidence>
<dbReference type="InterPro" id="IPR036097">
    <property type="entry name" value="HisK_dim/P_sf"/>
</dbReference>
<keyword evidence="10" id="KW-0547">Nucleotide-binding</keyword>
<keyword evidence="16" id="KW-0131">Cell cycle</keyword>
<dbReference type="InterPro" id="IPR005467">
    <property type="entry name" value="His_kinase_dom"/>
</dbReference>
<dbReference type="GO" id="GO:0000155">
    <property type="term" value="F:phosphorelay sensor kinase activity"/>
    <property type="evidence" value="ECO:0007669"/>
    <property type="project" value="InterPro"/>
</dbReference>
<dbReference type="HOGENOM" id="CLU_305837_0_0_5"/>
<dbReference type="InterPro" id="IPR001610">
    <property type="entry name" value="PAC"/>
</dbReference>
<dbReference type="KEGG" id="mgm:Mmc1_2453"/>
<dbReference type="SMART" id="SM00388">
    <property type="entry name" value="HisKA"/>
    <property type="match status" value="1"/>
</dbReference>
<protein>
    <recommendedName>
        <fullName evidence="3">histidine kinase</fullName>
        <ecNumber evidence="3">2.7.13.3</ecNumber>
    </recommendedName>
</protein>
<dbReference type="PROSITE" id="PS50112">
    <property type="entry name" value="PAS"/>
    <property type="match status" value="1"/>
</dbReference>
<evidence type="ECO:0000259" key="22">
    <source>
        <dbReference type="PROSITE" id="PS50113"/>
    </source>
</evidence>
<dbReference type="Gene3D" id="3.30.450.20">
    <property type="entry name" value="PAS domain"/>
    <property type="match status" value="2"/>
</dbReference>
<evidence type="ECO:0000256" key="10">
    <source>
        <dbReference type="ARBA" id="ARBA00022741"/>
    </source>
</evidence>
<dbReference type="InterPro" id="IPR036890">
    <property type="entry name" value="HATPase_C_sf"/>
</dbReference>
<dbReference type="SMART" id="SM00091">
    <property type="entry name" value="PAS"/>
    <property type="match status" value="2"/>
</dbReference>
<keyword evidence="6 17" id="KW-0597">Phosphoprotein</keyword>
<dbReference type="InterPro" id="IPR035965">
    <property type="entry name" value="PAS-like_dom_sf"/>
</dbReference>
<dbReference type="SUPFAM" id="SSF55785">
    <property type="entry name" value="PYP-like sensor domain (PAS domain)"/>
    <property type="match status" value="2"/>
</dbReference>
<dbReference type="Pfam" id="PF08447">
    <property type="entry name" value="PAS_3"/>
    <property type="match status" value="2"/>
</dbReference>
<evidence type="ECO:0000256" key="16">
    <source>
        <dbReference type="ARBA" id="ARBA00023306"/>
    </source>
</evidence>
<dbReference type="GO" id="GO:0005886">
    <property type="term" value="C:plasma membrane"/>
    <property type="evidence" value="ECO:0007669"/>
    <property type="project" value="UniProtKB-SubCell"/>
</dbReference>
<dbReference type="FunFam" id="2.10.70.100:FF:000001">
    <property type="entry name" value="Sensory transduction histidine kinase"/>
    <property type="match status" value="1"/>
</dbReference>
<feature type="domain" description="PAC" evidence="22">
    <location>
        <begin position="535"/>
        <end position="587"/>
    </location>
</feature>
<dbReference type="InterPro" id="IPR001789">
    <property type="entry name" value="Sig_transdc_resp-reg_receiver"/>
</dbReference>
<dbReference type="Gene3D" id="2.10.70.100">
    <property type="match status" value="1"/>
</dbReference>
<reference evidence="23 24" key="2">
    <citation type="journal article" date="2012" name="Int. J. Syst. Evol. Microbiol.">
        <title>Magnetococcus marinus gen. nov., sp. nov., a marine, magnetotactic bacterium that represents a novel lineage (Magnetococcaceae fam. nov.; Magnetococcales ord. nov.) at the base of the Alphaproteobacteria.</title>
        <authorList>
            <person name="Bazylinski D.A."/>
            <person name="Williams T.J."/>
            <person name="Lefevre C.T."/>
            <person name="Berg R.J."/>
            <person name="Zhang C.L."/>
            <person name="Bowser S.S."/>
            <person name="Dean A.J."/>
            <person name="Beveridge T.J."/>
        </authorList>
    </citation>
    <scope>NUCLEOTIDE SEQUENCE [LARGE SCALE GENOMIC DNA]</scope>
    <source>
        <strain evidence="24">ATCC BAA-1437 / JCM 17883 / MC-1</strain>
    </source>
</reference>
<evidence type="ECO:0000256" key="1">
    <source>
        <dbReference type="ARBA" id="ARBA00000085"/>
    </source>
</evidence>
<feature type="domain" description="PAC" evidence="22">
    <location>
        <begin position="404"/>
        <end position="456"/>
    </location>
</feature>
<evidence type="ECO:0000256" key="8">
    <source>
        <dbReference type="ARBA" id="ARBA00022692"/>
    </source>
</evidence>
<evidence type="ECO:0000259" key="20">
    <source>
        <dbReference type="PROSITE" id="PS50110"/>
    </source>
</evidence>
<dbReference type="InterPro" id="IPR011006">
    <property type="entry name" value="CheY-like_superfamily"/>
</dbReference>
<dbReference type="EC" id="2.7.13.3" evidence="3"/>
<feature type="transmembrane region" description="Helical" evidence="18">
    <location>
        <begin position="175"/>
        <end position="195"/>
    </location>
</feature>
<evidence type="ECO:0000259" key="21">
    <source>
        <dbReference type="PROSITE" id="PS50112"/>
    </source>
</evidence>
<evidence type="ECO:0000313" key="23">
    <source>
        <dbReference type="EMBL" id="ABK44953.1"/>
    </source>
</evidence>
<evidence type="ECO:0000256" key="2">
    <source>
        <dbReference type="ARBA" id="ARBA00004429"/>
    </source>
</evidence>
<keyword evidence="11 23" id="KW-0418">Kinase</keyword>
<feature type="modified residue" description="4-aspartylphosphate" evidence="17">
    <location>
        <position position="896"/>
    </location>
</feature>
<dbReference type="RefSeq" id="WP_011714072.1">
    <property type="nucleotide sequence ID" value="NC_008576.1"/>
</dbReference>
<dbReference type="SMART" id="SM00387">
    <property type="entry name" value="HATPase_c"/>
    <property type="match status" value="1"/>
</dbReference>
<evidence type="ECO:0000256" key="17">
    <source>
        <dbReference type="PROSITE-ProRule" id="PRU00169"/>
    </source>
</evidence>
<dbReference type="Gene3D" id="3.30.565.10">
    <property type="entry name" value="Histidine kinase-like ATPase, C-terminal domain"/>
    <property type="match status" value="1"/>
</dbReference>
<dbReference type="PANTHER" id="PTHR45339">
    <property type="entry name" value="HYBRID SIGNAL TRANSDUCTION HISTIDINE KINASE J"/>
    <property type="match status" value="1"/>
</dbReference>
<dbReference type="eggNOG" id="COG2202">
    <property type="taxonomic scope" value="Bacteria"/>
</dbReference>
<dbReference type="SUPFAM" id="SSF55874">
    <property type="entry name" value="ATPase domain of HSP90 chaperone/DNA topoisomerase II/histidine kinase"/>
    <property type="match status" value="1"/>
</dbReference>
<dbReference type="FunFam" id="3.30.565.10:FF:000010">
    <property type="entry name" value="Sensor histidine kinase RcsC"/>
    <property type="match status" value="1"/>
</dbReference>
<name>A0LAG0_MAGMM</name>
<dbReference type="InterPro" id="IPR000700">
    <property type="entry name" value="PAS-assoc_C"/>
</dbReference>
<dbReference type="SMART" id="SM00086">
    <property type="entry name" value="PAC"/>
    <property type="match status" value="2"/>
</dbReference>
<gene>
    <name evidence="23" type="ordered locus">Mmc1_2453</name>
</gene>
<dbReference type="InterPro" id="IPR004358">
    <property type="entry name" value="Sig_transdc_His_kin-like_C"/>
</dbReference>
<dbReference type="OrthoDB" id="9801651at2"/>
<keyword evidence="14" id="KW-0902">Two-component regulatory system</keyword>
<keyword evidence="7" id="KW-0808">Transferase</keyword>
<keyword evidence="9" id="KW-0677">Repeat</keyword>
<evidence type="ECO:0000256" key="13">
    <source>
        <dbReference type="ARBA" id="ARBA00022989"/>
    </source>
</evidence>
<dbReference type="eggNOG" id="COG2205">
    <property type="taxonomic scope" value="Bacteria"/>
</dbReference>
<dbReference type="Gene3D" id="3.40.50.2300">
    <property type="match status" value="1"/>
</dbReference>
<organism evidence="23 24">
    <name type="scientific">Magnetococcus marinus (strain ATCC BAA-1437 / JCM 17883 / MC-1)</name>
    <dbReference type="NCBI Taxonomy" id="156889"/>
    <lineage>
        <taxon>Bacteria</taxon>
        <taxon>Pseudomonadati</taxon>
        <taxon>Pseudomonadota</taxon>
        <taxon>Magnetococcia</taxon>
        <taxon>Magnetococcales</taxon>
        <taxon>Magnetococcaceae</taxon>
        <taxon>Magnetococcus</taxon>
    </lineage>
</organism>
<dbReference type="PRINTS" id="PR00344">
    <property type="entry name" value="BCTRLSENSOR"/>
</dbReference>
<evidence type="ECO:0000256" key="11">
    <source>
        <dbReference type="ARBA" id="ARBA00022777"/>
    </source>
</evidence>
<evidence type="ECO:0000313" key="24">
    <source>
        <dbReference type="Proteomes" id="UP000002586"/>
    </source>
</evidence>
<accession>A0LAG0</accession>
<keyword evidence="4" id="KW-1003">Cell membrane</keyword>
<dbReference type="Pfam" id="PF00512">
    <property type="entry name" value="HisKA"/>
    <property type="match status" value="1"/>
</dbReference>
<dbReference type="SUPFAM" id="SSF52172">
    <property type="entry name" value="CheY-like"/>
    <property type="match status" value="1"/>
</dbReference>
<comment type="subcellular location">
    <subcellularLocation>
        <location evidence="2">Cell inner membrane</location>
        <topology evidence="2">Multi-pass membrane protein</topology>
    </subcellularLocation>
</comment>
<dbReference type="PANTHER" id="PTHR45339:SF1">
    <property type="entry name" value="HYBRID SIGNAL TRANSDUCTION HISTIDINE KINASE J"/>
    <property type="match status" value="1"/>
</dbReference>
<dbReference type="InterPro" id="IPR000014">
    <property type="entry name" value="PAS"/>
</dbReference>
<dbReference type="CDD" id="cd17546">
    <property type="entry name" value="REC_hyHK_CKI1_RcsC-like"/>
    <property type="match status" value="1"/>
</dbReference>
<dbReference type="CDD" id="cd16922">
    <property type="entry name" value="HATPase_EvgS-ArcB-TorS-like"/>
    <property type="match status" value="1"/>
</dbReference>
<dbReference type="FunFam" id="1.10.287.130:FF:000038">
    <property type="entry name" value="Sensory transduction histidine kinase"/>
    <property type="match status" value="1"/>
</dbReference>
<dbReference type="PROSITE" id="PS50109">
    <property type="entry name" value="HIS_KIN"/>
    <property type="match status" value="1"/>
</dbReference>
<keyword evidence="5" id="KW-0997">Cell inner membrane</keyword>
<proteinExistence type="predicted"/>
<evidence type="ECO:0000256" key="5">
    <source>
        <dbReference type="ARBA" id="ARBA00022519"/>
    </source>
</evidence>
<dbReference type="EMBL" id="CP000471">
    <property type="protein sequence ID" value="ABK44953.1"/>
    <property type="molecule type" value="Genomic_DNA"/>
</dbReference>
<dbReference type="InterPro" id="IPR013655">
    <property type="entry name" value="PAS_fold_3"/>
</dbReference>
<dbReference type="eggNOG" id="COG3706">
    <property type="taxonomic scope" value="Bacteria"/>
</dbReference>
<feature type="domain" description="PAS" evidence="21">
    <location>
        <begin position="326"/>
        <end position="401"/>
    </location>
</feature>
<dbReference type="Gene3D" id="1.10.287.130">
    <property type="match status" value="1"/>
</dbReference>
<dbReference type="AlphaFoldDB" id="A0LAG0"/>
<keyword evidence="24" id="KW-1185">Reference proteome</keyword>
<evidence type="ECO:0000256" key="9">
    <source>
        <dbReference type="ARBA" id="ARBA00022737"/>
    </source>
</evidence>
<dbReference type="SUPFAM" id="SSF47384">
    <property type="entry name" value="Homodimeric domain of signal transducing histidine kinase"/>
    <property type="match status" value="1"/>
</dbReference>
<sequence>MSVHSHDDVGHFDRKLAVSFGAVVLLVMLTVSAVSWYAFDAIMKDQEARLARIIGSVVGEAVGRVSFSGKHHTRLLVKDLIAKNPQFSHIGVINLEDQIIAHSNDQLNDRPMLWPQGMSLQKALTEPNQVYHFSLFGRPTVRELFLPYHSGFNNRLAGIIHIGIRQDATTRALKSGFLSLLSMIALLTMGAMILVHRLSKRYSRPVKRLANQMAALLEHAPMLIAIQKGQQQPHVTSRLWHQFYRTHPLPDQPPLHPLLPTKQEDLTKINSSAQELNVTLDGHEYHFLFTRFILSEELQEHAQPQICTIALDISDHKLVERQLSESENRFHSLVSNLPGAVYRCNLDSAWSMLFISDGIERISGYPKESFIHNLERSFASIIHKDDLIMVEQKVFEGVNLNRSYHMEYRIIHQDGATRWVYEEGRAHFGKHGQALWLDGVIFDITDRKQMEHTLHQNRTRLQAAVVASRAGTFYYTIENDQNSWDARMLEIYGLEASQFDNNYAAWVRCIHPEDQHSTEQAFFRALSASYHTQTYDIEHRIVRPDGSIHHLRTQAWIQRDSQGKAEQVSGLVFDITEQKEVETTLRLAREQAESANRAKSDFLAAMSHEIRTPMNAVIGMGEVLLETKLDQEQRHYIETLQHAGEALLDLINAILDLSKIESGRMELVEQDFDLHKMVVETCQLFQVQCRKQGIELNLNWEESNPTYIHGDQARIRQILFNLIGNAVKFTDEGSVTVEIRSIEQEKTLLFKITDSGIGIPADKQETIFQKFSQADSSLSRRHGGSGLGLTICRHLVEHMKGRIWVDSEEGQGSCFSFTLPCRPTAPKAEIISNPHDAQQKQSKKARILLVEDSKDNQILIRTYLKREPHSLVVAWDGEEALTRFNEDGPFDLIFMDMQMPIMDGYAATAHIRALEQARHLTATPIVALTAHALQGDEQRSLQAGCNAHLTKPIRKAHLLAAIRDHANPS</sequence>
<comment type="catalytic activity">
    <reaction evidence="1">
        <text>ATP + protein L-histidine = ADP + protein N-phospho-L-histidine.</text>
        <dbReference type="EC" id="2.7.13.3"/>
    </reaction>
</comment>
<dbReference type="Proteomes" id="UP000002586">
    <property type="component" value="Chromosome"/>
</dbReference>
<evidence type="ECO:0000256" key="7">
    <source>
        <dbReference type="ARBA" id="ARBA00022679"/>
    </source>
</evidence>
<dbReference type="SMART" id="SM00448">
    <property type="entry name" value="REC"/>
    <property type="match status" value="1"/>
</dbReference>
<keyword evidence="15 18" id="KW-0472">Membrane</keyword>
<evidence type="ECO:0000256" key="4">
    <source>
        <dbReference type="ARBA" id="ARBA00022475"/>
    </source>
</evidence>
<reference evidence="24" key="1">
    <citation type="journal article" date="2009" name="Appl. Environ. Microbiol.">
        <title>Complete genome sequence of the chemolithoautotrophic marine magnetotactic coccus strain MC-1.</title>
        <authorList>
            <person name="Schubbe S."/>
            <person name="Williams T.J."/>
            <person name="Xie G."/>
            <person name="Kiss H.E."/>
            <person name="Brettin T.S."/>
            <person name="Martinez D."/>
            <person name="Ross C.A."/>
            <person name="Schuler D."/>
            <person name="Cox B.L."/>
            <person name="Nealson K.H."/>
            <person name="Bazylinski D.A."/>
        </authorList>
    </citation>
    <scope>NUCLEOTIDE SEQUENCE [LARGE SCALE GENOMIC DNA]</scope>
    <source>
        <strain evidence="24">ATCC BAA-1437 / JCM 17883 / MC-1</strain>
    </source>
</reference>
<dbReference type="Pfam" id="PF02518">
    <property type="entry name" value="HATPase_c"/>
    <property type="match status" value="1"/>
</dbReference>
<dbReference type="GO" id="GO:0005524">
    <property type="term" value="F:ATP binding"/>
    <property type="evidence" value="ECO:0007669"/>
    <property type="project" value="UniProtKB-KW"/>
</dbReference>
<dbReference type="PROSITE" id="PS50110">
    <property type="entry name" value="RESPONSE_REGULATORY"/>
    <property type="match status" value="1"/>
</dbReference>
<dbReference type="CDD" id="cd00082">
    <property type="entry name" value="HisKA"/>
    <property type="match status" value="1"/>
</dbReference>
<dbReference type="InterPro" id="IPR003661">
    <property type="entry name" value="HisK_dim/P_dom"/>
</dbReference>
<dbReference type="InterPro" id="IPR003594">
    <property type="entry name" value="HATPase_dom"/>
</dbReference>
<dbReference type="Pfam" id="PF17203">
    <property type="entry name" value="sCache_3_2"/>
    <property type="match status" value="1"/>
</dbReference>
<evidence type="ECO:0000256" key="12">
    <source>
        <dbReference type="ARBA" id="ARBA00022840"/>
    </source>
</evidence>
<dbReference type="PROSITE" id="PS50113">
    <property type="entry name" value="PAC"/>
    <property type="match status" value="2"/>
</dbReference>
<evidence type="ECO:0000256" key="6">
    <source>
        <dbReference type="ARBA" id="ARBA00022553"/>
    </source>
</evidence>
<feature type="transmembrane region" description="Helical" evidence="18">
    <location>
        <begin position="16"/>
        <end position="39"/>
    </location>
</feature>
<keyword evidence="13 18" id="KW-1133">Transmembrane helix</keyword>
<feature type="domain" description="Histidine kinase" evidence="19">
    <location>
        <begin position="605"/>
        <end position="823"/>
    </location>
</feature>
<keyword evidence="12" id="KW-0067">ATP-binding</keyword>
<evidence type="ECO:0000256" key="15">
    <source>
        <dbReference type="ARBA" id="ARBA00023136"/>
    </source>
</evidence>
<dbReference type="STRING" id="156889.Mmc1_2453"/>
<evidence type="ECO:0000259" key="19">
    <source>
        <dbReference type="PROSITE" id="PS50109"/>
    </source>
</evidence>
<evidence type="ECO:0000256" key="3">
    <source>
        <dbReference type="ARBA" id="ARBA00012438"/>
    </source>
</evidence>
<evidence type="ECO:0000256" key="14">
    <source>
        <dbReference type="ARBA" id="ARBA00023012"/>
    </source>
</evidence>
<dbReference type="Pfam" id="PF00072">
    <property type="entry name" value="Response_reg"/>
    <property type="match status" value="1"/>
</dbReference>
<feature type="domain" description="Response regulatory" evidence="20">
    <location>
        <begin position="846"/>
        <end position="966"/>
    </location>
</feature>
<dbReference type="CDD" id="cd00130">
    <property type="entry name" value="PAS"/>
    <property type="match status" value="1"/>
</dbReference>